<evidence type="ECO:0000256" key="6">
    <source>
        <dbReference type="ARBA" id="ARBA00023136"/>
    </source>
</evidence>
<evidence type="ECO:0000256" key="3">
    <source>
        <dbReference type="ARBA" id="ARBA00022475"/>
    </source>
</evidence>
<evidence type="ECO:0000256" key="7">
    <source>
        <dbReference type="SAM" id="Phobius"/>
    </source>
</evidence>
<keyword evidence="4 7" id="KW-0812">Transmembrane</keyword>
<keyword evidence="5 7" id="KW-1133">Transmembrane helix</keyword>
<evidence type="ECO:0000256" key="5">
    <source>
        <dbReference type="ARBA" id="ARBA00022989"/>
    </source>
</evidence>
<protein>
    <submittedName>
        <fullName evidence="9">Major Facilitator Superfamily protein</fullName>
    </submittedName>
</protein>
<feature type="transmembrane region" description="Helical" evidence="7">
    <location>
        <begin position="334"/>
        <end position="355"/>
    </location>
</feature>
<feature type="transmembrane region" description="Helical" evidence="7">
    <location>
        <begin position="77"/>
        <end position="103"/>
    </location>
</feature>
<feature type="transmembrane region" description="Helical" evidence="7">
    <location>
        <begin position="300"/>
        <end position="322"/>
    </location>
</feature>
<dbReference type="InterPro" id="IPR011701">
    <property type="entry name" value="MFS"/>
</dbReference>
<sequence>MKSSKISPGLTLAALAISAFAIGSTEFISVGLMPLIVKSFGISLSSAGLTVSIYALGITFGAPILTVLTANWDRRRLMLVIMTIFIIGNLIAATASSFGMLLAGRVVASLAHGIFMSISSIIAADVVAPDKRASAIAIMFTGLTVATVTGVPLGTFIGQHFTWHWSFIFIAIIGLIGLVSNYFLIPNNLPHPKKRPDLHGFSRVLSNKPILLMLIITALGYGGTFTAYTYLTPILESYMHFSSGAVVIILIIYGVMVAIGNTLGGRFANSEPLNALIAMFVGLTVALLLLFVFIHESISGLLLVLLMGLFAFMNVPGLQLYIVQLAERYTPDDIGLASALNISAFNVGITLGSFVGGQVTSSLSVTLTPLFGVVMVLIAILIIAILKKMMFHSDNSL</sequence>
<organism evidence="9 10">
    <name type="scientific">Pediococcus claussenii (strain ATCC BAA-344 / DSM 14800 / JCM 18046 / KCTC 3811 / LMG 21948 / P06)</name>
    <dbReference type="NCBI Taxonomy" id="701521"/>
    <lineage>
        <taxon>Bacteria</taxon>
        <taxon>Bacillati</taxon>
        <taxon>Bacillota</taxon>
        <taxon>Bacilli</taxon>
        <taxon>Lactobacillales</taxon>
        <taxon>Lactobacillaceae</taxon>
        <taxon>Pediococcus</taxon>
    </lineage>
</organism>
<comment type="subcellular location">
    <subcellularLocation>
        <location evidence="1">Cell membrane</location>
        <topology evidence="1">Multi-pass membrane protein</topology>
    </subcellularLocation>
</comment>
<dbReference type="Gene3D" id="1.20.1250.20">
    <property type="entry name" value="MFS general substrate transporter like domains"/>
    <property type="match status" value="1"/>
</dbReference>
<dbReference type="HOGENOM" id="CLU_001265_61_2_9"/>
<evidence type="ECO:0000313" key="10">
    <source>
        <dbReference type="Proteomes" id="UP000005444"/>
    </source>
</evidence>
<dbReference type="PROSITE" id="PS50850">
    <property type="entry name" value="MFS"/>
    <property type="match status" value="1"/>
</dbReference>
<feature type="transmembrane region" description="Helical" evidence="7">
    <location>
        <begin position="273"/>
        <end position="294"/>
    </location>
</feature>
<name>G8PB17_PEDCP</name>
<dbReference type="CDD" id="cd17324">
    <property type="entry name" value="MFS_NepI_like"/>
    <property type="match status" value="1"/>
</dbReference>
<dbReference type="PATRIC" id="fig|701521.8.peg.314"/>
<dbReference type="SUPFAM" id="SSF103473">
    <property type="entry name" value="MFS general substrate transporter"/>
    <property type="match status" value="1"/>
</dbReference>
<dbReference type="PANTHER" id="PTHR43124:SF8">
    <property type="entry name" value="INNER MEMBRANE TRANSPORT PROTEIN YDHP"/>
    <property type="match status" value="1"/>
</dbReference>
<feature type="domain" description="Major facilitator superfamily (MFS) profile" evidence="8">
    <location>
        <begin position="11"/>
        <end position="390"/>
    </location>
</feature>
<feature type="transmembrane region" description="Helical" evidence="7">
    <location>
        <begin position="210"/>
        <end position="231"/>
    </location>
</feature>
<dbReference type="InterPro" id="IPR036259">
    <property type="entry name" value="MFS_trans_sf"/>
</dbReference>
<keyword evidence="2" id="KW-0813">Transport</keyword>
<feature type="transmembrane region" description="Helical" evidence="7">
    <location>
        <begin position="367"/>
        <end position="386"/>
    </location>
</feature>
<evidence type="ECO:0000259" key="8">
    <source>
        <dbReference type="PROSITE" id="PS50850"/>
    </source>
</evidence>
<feature type="transmembrane region" description="Helical" evidence="7">
    <location>
        <begin position="51"/>
        <end position="70"/>
    </location>
</feature>
<dbReference type="AlphaFoldDB" id="G8PB17"/>
<dbReference type="GO" id="GO:0022857">
    <property type="term" value="F:transmembrane transporter activity"/>
    <property type="evidence" value="ECO:0007669"/>
    <property type="project" value="InterPro"/>
</dbReference>
<feature type="transmembrane region" description="Helical" evidence="7">
    <location>
        <begin position="135"/>
        <end position="157"/>
    </location>
</feature>
<accession>G8PB17</accession>
<evidence type="ECO:0000313" key="9">
    <source>
        <dbReference type="EMBL" id="AEV94646.1"/>
    </source>
</evidence>
<dbReference type="InterPro" id="IPR050189">
    <property type="entry name" value="MFS_Efflux_Transporters"/>
</dbReference>
<gene>
    <name evidence="9" type="ordered locus">PECL_335</name>
</gene>
<reference evidence="9 10" key="1">
    <citation type="journal article" date="2012" name="J. Bacteriol.">
        <title>Complete Genome Sequence of the Beer Spoilage Organism Pediococcus claussenii ATCC BAA-344T.</title>
        <authorList>
            <person name="Pittet V."/>
            <person name="Abegunde T."/>
            <person name="Marfleet T."/>
            <person name="Haakensen M."/>
            <person name="Morrow K."/>
            <person name="Jayaprakash T."/>
            <person name="Schroeder K."/>
            <person name="Trost B."/>
            <person name="Byrns S."/>
            <person name="Bergsveinson J."/>
            <person name="Kusalik A."/>
            <person name="Ziola B."/>
        </authorList>
    </citation>
    <scope>NUCLEOTIDE SEQUENCE [LARGE SCALE GENOMIC DNA]</scope>
    <source>
        <strain evidence="9 10">ATCC BAA-344</strain>
    </source>
</reference>
<dbReference type="Proteomes" id="UP000005444">
    <property type="component" value="Chromosome"/>
</dbReference>
<dbReference type="EMBL" id="CP003137">
    <property type="protein sequence ID" value="AEV94646.1"/>
    <property type="molecule type" value="Genomic_DNA"/>
</dbReference>
<feature type="transmembrane region" description="Helical" evidence="7">
    <location>
        <begin position="109"/>
        <end position="128"/>
    </location>
</feature>
<evidence type="ECO:0000256" key="4">
    <source>
        <dbReference type="ARBA" id="ARBA00022692"/>
    </source>
</evidence>
<dbReference type="PANTHER" id="PTHR43124">
    <property type="entry name" value="PURINE EFFLUX PUMP PBUE"/>
    <property type="match status" value="1"/>
</dbReference>
<keyword evidence="3" id="KW-1003">Cell membrane</keyword>
<dbReference type="eggNOG" id="COG2814">
    <property type="taxonomic scope" value="Bacteria"/>
</dbReference>
<evidence type="ECO:0000256" key="1">
    <source>
        <dbReference type="ARBA" id="ARBA00004651"/>
    </source>
</evidence>
<evidence type="ECO:0000256" key="2">
    <source>
        <dbReference type="ARBA" id="ARBA00022448"/>
    </source>
</evidence>
<proteinExistence type="predicted"/>
<dbReference type="KEGG" id="pce:PECL_335"/>
<feature type="transmembrane region" description="Helical" evidence="7">
    <location>
        <begin position="237"/>
        <end position="261"/>
    </location>
</feature>
<dbReference type="InterPro" id="IPR020846">
    <property type="entry name" value="MFS_dom"/>
</dbReference>
<dbReference type="Pfam" id="PF07690">
    <property type="entry name" value="MFS_1"/>
    <property type="match status" value="1"/>
</dbReference>
<keyword evidence="6 7" id="KW-0472">Membrane</keyword>
<feature type="transmembrane region" description="Helical" evidence="7">
    <location>
        <begin position="163"/>
        <end position="185"/>
    </location>
</feature>
<dbReference type="GO" id="GO:0005886">
    <property type="term" value="C:plasma membrane"/>
    <property type="evidence" value="ECO:0007669"/>
    <property type="project" value="UniProtKB-SubCell"/>
</dbReference>
<keyword evidence="10" id="KW-1185">Reference proteome</keyword>
<dbReference type="RefSeq" id="WP_014214844.1">
    <property type="nucleotide sequence ID" value="NC_016605.1"/>
</dbReference>